<dbReference type="RefSeq" id="WP_207398042.1">
    <property type="nucleotide sequence ID" value="NZ_JABRWO010000011.1"/>
</dbReference>
<comment type="caution">
    <text evidence="1">The sequence shown here is derived from an EMBL/GenBank/DDBJ whole genome shotgun (WGS) entry which is preliminary data.</text>
</comment>
<reference evidence="1 2" key="1">
    <citation type="submission" date="2020-05" db="EMBL/GenBank/DDBJ databases">
        <title>Bremerella alba sp. nov., a novel planctomycete isolated from the surface of the macroalga Fucus spiralis.</title>
        <authorList>
            <person name="Godinho O."/>
            <person name="Botelho R."/>
            <person name="Albuquerque L."/>
            <person name="Wiegand S."/>
            <person name="Da Costa M.S."/>
            <person name="Lobo-Da-Cunha A."/>
            <person name="Jogler C."/>
            <person name="Lage O.M."/>
        </authorList>
    </citation>
    <scope>NUCLEOTIDE SEQUENCE [LARGE SCALE GENOMIC DNA]</scope>
    <source>
        <strain evidence="1 2">FF15</strain>
    </source>
</reference>
<dbReference type="EMBL" id="JABRWO010000011">
    <property type="protein sequence ID" value="MBA2116630.1"/>
    <property type="molecule type" value="Genomic_DNA"/>
</dbReference>
<name>A0A7V9A8L7_9BACT</name>
<evidence type="ECO:0000313" key="2">
    <source>
        <dbReference type="Proteomes" id="UP000551616"/>
    </source>
</evidence>
<protein>
    <submittedName>
        <fullName evidence="1">Uncharacterized protein</fullName>
    </submittedName>
</protein>
<accession>A0A7V9A8L7</accession>
<gene>
    <name evidence="1" type="ORF">HOV93_38220</name>
</gene>
<dbReference type="Proteomes" id="UP000551616">
    <property type="component" value="Unassembled WGS sequence"/>
</dbReference>
<evidence type="ECO:0000313" key="1">
    <source>
        <dbReference type="EMBL" id="MBA2116630.1"/>
    </source>
</evidence>
<proteinExistence type="predicted"/>
<organism evidence="1 2">
    <name type="scientific">Bremerella alba</name>
    <dbReference type="NCBI Taxonomy" id="980252"/>
    <lineage>
        <taxon>Bacteria</taxon>
        <taxon>Pseudomonadati</taxon>
        <taxon>Planctomycetota</taxon>
        <taxon>Planctomycetia</taxon>
        <taxon>Pirellulales</taxon>
        <taxon>Pirellulaceae</taxon>
        <taxon>Bremerella</taxon>
    </lineage>
</organism>
<sequence>MTEIPASKISMVSFADYEIINLLLKEDSFSCTLGGCYIKGEGSVDSDVTLRIDDWTSLQITRYDESGENPRTVTVAEAGQIREICESRLSEESAVISGFNVSTGHWQTFEFLCPTLSITVIE</sequence>
<keyword evidence="2" id="KW-1185">Reference proteome</keyword>
<dbReference type="AlphaFoldDB" id="A0A7V9A8L7"/>